<protein>
    <submittedName>
        <fullName evidence="1">Uncharacterized protein</fullName>
    </submittedName>
</protein>
<evidence type="ECO:0000313" key="1">
    <source>
        <dbReference type="EMBL" id="KAG2172283.1"/>
    </source>
</evidence>
<dbReference type="EMBL" id="JAEPQZ010000017">
    <property type="protein sequence ID" value="KAG2172283.1"/>
    <property type="molecule type" value="Genomic_DNA"/>
</dbReference>
<comment type="caution">
    <text evidence="1">The sequence shown here is derived from an EMBL/GenBank/DDBJ whole genome shotgun (WGS) entry which is preliminary data.</text>
</comment>
<dbReference type="Proteomes" id="UP000654370">
    <property type="component" value="Unassembled WGS sequence"/>
</dbReference>
<evidence type="ECO:0000313" key="2">
    <source>
        <dbReference type="Proteomes" id="UP000654370"/>
    </source>
</evidence>
<sequence length="222" mass="25819">MSKNLANDASRSIVNPKALLPNSPAERTPTFRLVDIEGNPIEEDVDYILEMYDQLEEVLKLSDLMDYETCEENQYIGEDVGFQDDLPDQKKRLRFYVTENNTFTIAKWSTDIWLEFKQTSLNQSELRLNLDDRVTKDRKPLELLLKKVTREDLIPNELNDNFEVQSSSDPLTRFANFQLLDIEGNPVEQKADYCLELYNLDEEVLRISLDKLSATMSLIISR</sequence>
<dbReference type="AlphaFoldDB" id="A0A8H7UA00"/>
<keyword evidence="2" id="KW-1185">Reference proteome</keyword>
<accession>A0A8H7UA00</accession>
<reference evidence="1" key="1">
    <citation type="submission" date="2020-12" db="EMBL/GenBank/DDBJ databases">
        <title>Metabolic potential, ecology and presence of endohyphal bacteria is reflected in genomic diversity of Mucoromycotina.</title>
        <authorList>
            <person name="Muszewska A."/>
            <person name="Okrasinska A."/>
            <person name="Steczkiewicz K."/>
            <person name="Drgas O."/>
            <person name="Orlowska M."/>
            <person name="Perlinska-Lenart U."/>
            <person name="Aleksandrzak-Piekarczyk T."/>
            <person name="Szatraj K."/>
            <person name="Zielenkiewicz U."/>
            <person name="Pilsyk S."/>
            <person name="Malc E."/>
            <person name="Mieczkowski P."/>
            <person name="Kruszewska J.S."/>
            <person name="Biernat P."/>
            <person name="Pawlowska J."/>
        </authorList>
    </citation>
    <scope>NUCLEOTIDE SEQUENCE</scope>
    <source>
        <strain evidence="1">WA0000067209</strain>
    </source>
</reference>
<gene>
    <name evidence="1" type="ORF">INT43_004824</name>
</gene>
<name>A0A8H7UA00_MORIS</name>
<organism evidence="1 2">
    <name type="scientific">Mortierella isabellina</name>
    <name type="common">Filamentous fungus</name>
    <name type="synonym">Umbelopsis isabellina</name>
    <dbReference type="NCBI Taxonomy" id="91625"/>
    <lineage>
        <taxon>Eukaryota</taxon>
        <taxon>Fungi</taxon>
        <taxon>Fungi incertae sedis</taxon>
        <taxon>Mucoromycota</taxon>
        <taxon>Mucoromycotina</taxon>
        <taxon>Umbelopsidomycetes</taxon>
        <taxon>Umbelopsidales</taxon>
        <taxon>Umbelopsidaceae</taxon>
        <taxon>Umbelopsis</taxon>
    </lineage>
</organism>
<proteinExistence type="predicted"/>